<organism evidence="1 2">
    <name type="scientific">Richelia intracellularis HH01</name>
    <dbReference type="NCBI Taxonomy" id="1165094"/>
    <lineage>
        <taxon>Bacteria</taxon>
        <taxon>Bacillati</taxon>
        <taxon>Cyanobacteriota</taxon>
        <taxon>Cyanophyceae</taxon>
        <taxon>Nostocales</taxon>
        <taxon>Nostocaceae</taxon>
        <taxon>Richelia</taxon>
    </lineage>
</organism>
<name>M1X2U2_9NOST</name>
<dbReference type="RefSeq" id="WP_008233944.1">
    <property type="nucleotide sequence ID" value="NZ_CAIY01000044.1"/>
</dbReference>
<accession>M1X2U2</accession>
<reference evidence="2" key="2">
    <citation type="submission" date="2016-01" db="EMBL/GenBank/DDBJ databases">
        <title>Diatom-associated endosymboitic cyanobacterium lacks core nitrogen metabolism enzymes.</title>
        <authorList>
            <person name="Hilton J.A."/>
            <person name="Foster R.A."/>
            <person name="Tripp H.J."/>
            <person name="Carter B.J."/>
            <person name="Zehr J.P."/>
            <person name="Villareal T.A."/>
        </authorList>
    </citation>
    <scope>NUCLEOTIDE SEQUENCE [LARGE SCALE GENOMIC DNA]</scope>
    <source>
        <strain evidence="2">HH01</strain>
    </source>
</reference>
<dbReference type="OrthoDB" id="570067at2"/>
<reference evidence="1 2" key="1">
    <citation type="submission" date="2012-05" db="EMBL/GenBank/DDBJ databases">
        <authorList>
            <person name="Hilton J."/>
        </authorList>
    </citation>
    <scope>NUCLEOTIDE SEQUENCE [LARGE SCALE GENOMIC DNA]</scope>
    <source>
        <strain evidence="1 2">HH01</strain>
    </source>
</reference>
<protein>
    <submittedName>
        <fullName evidence="1">Uncharacterized protein</fullName>
    </submittedName>
</protein>
<sequence length="59" mass="6232">MVLEAESSDNFCNYNNAKGCISPNMLLITAADSDAGDLKVIGDMNLPSPLLQKSRNGSS</sequence>
<dbReference type="EMBL" id="CAIY01000044">
    <property type="protein sequence ID" value="CCH67420.1"/>
    <property type="molecule type" value="Genomic_DNA"/>
</dbReference>
<evidence type="ECO:0000313" key="1">
    <source>
        <dbReference type="EMBL" id="CCH67420.1"/>
    </source>
</evidence>
<dbReference type="STRING" id="1165094.RINTHH_12650"/>
<gene>
    <name evidence="1" type="ORF">RINTHH_12650</name>
</gene>
<comment type="caution">
    <text evidence="1">The sequence shown here is derived from an EMBL/GenBank/DDBJ whole genome shotgun (WGS) entry which is preliminary data.</text>
</comment>
<dbReference type="Proteomes" id="UP000053051">
    <property type="component" value="Unassembled WGS sequence"/>
</dbReference>
<evidence type="ECO:0000313" key="2">
    <source>
        <dbReference type="Proteomes" id="UP000053051"/>
    </source>
</evidence>
<dbReference type="AlphaFoldDB" id="M1X2U2"/>
<proteinExistence type="predicted"/>
<keyword evidence="2" id="KW-1185">Reference proteome</keyword>